<feature type="transmembrane region" description="Helical" evidence="3">
    <location>
        <begin position="101"/>
        <end position="124"/>
    </location>
</feature>
<feature type="transmembrane region" description="Helical" evidence="3">
    <location>
        <begin position="38"/>
        <end position="57"/>
    </location>
</feature>
<dbReference type="GO" id="GO:0016020">
    <property type="term" value="C:membrane"/>
    <property type="evidence" value="ECO:0007669"/>
    <property type="project" value="InterPro"/>
</dbReference>
<dbReference type="GO" id="GO:0016780">
    <property type="term" value="F:phosphotransferase activity, for other substituted phosphate groups"/>
    <property type="evidence" value="ECO:0007669"/>
    <property type="project" value="InterPro"/>
</dbReference>
<dbReference type="EMBL" id="CXST01000002">
    <property type="protein sequence ID" value="CTQ45163.1"/>
    <property type="molecule type" value="Genomic_DNA"/>
</dbReference>
<keyword evidence="1 2" id="KW-0808">Transferase</keyword>
<dbReference type="AlphaFoldDB" id="A0A0M6Y6K4"/>
<gene>
    <name evidence="4" type="primary">ynjF</name>
    <name evidence="4" type="ORF">LAL4801_03611</name>
</gene>
<evidence type="ECO:0000313" key="4">
    <source>
        <dbReference type="EMBL" id="CTQ45163.1"/>
    </source>
</evidence>
<accession>A0A0M6Y6K4</accession>
<evidence type="ECO:0000256" key="2">
    <source>
        <dbReference type="RuleBase" id="RU003750"/>
    </source>
</evidence>
<feature type="transmembrane region" description="Helical" evidence="3">
    <location>
        <begin position="130"/>
        <end position="153"/>
    </location>
</feature>
<dbReference type="InterPro" id="IPR048254">
    <property type="entry name" value="CDP_ALCOHOL_P_TRANSF_CS"/>
</dbReference>
<dbReference type="Pfam" id="PF01066">
    <property type="entry name" value="CDP-OH_P_transf"/>
    <property type="match status" value="1"/>
</dbReference>
<dbReference type="GO" id="GO:0008654">
    <property type="term" value="P:phospholipid biosynthetic process"/>
    <property type="evidence" value="ECO:0007669"/>
    <property type="project" value="InterPro"/>
</dbReference>
<dbReference type="Proteomes" id="UP000048926">
    <property type="component" value="Unassembled WGS sequence"/>
</dbReference>
<comment type="similarity">
    <text evidence="2">Belongs to the CDP-alcohol phosphatidyltransferase class-I family.</text>
</comment>
<sequence length="226" mass="23580">MRFEAGFCKNTICQTQNSDLFMFDAHLRPLIDPPLNRLGLILAGTGLTANSVTLAGFAAGMGAAIAIATGHTLIGLFLIAVNRFADGLDGALARATAKTDLGGYLDITLDFFFYSAIPLAFAIQDPASNALPAVALLASFYANGSAFLAFAVMAEKNKLTTDAQGSKSLYYIGGLAEGTETIALFLLMALVPAWFPALAYGFAAICVVSAGARVLIGVKALRQTGR</sequence>
<evidence type="ECO:0000256" key="1">
    <source>
        <dbReference type="ARBA" id="ARBA00022679"/>
    </source>
</evidence>
<reference evidence="5" key="1">
    <citation type="submission" date="2015-07" db="EMBL/GenBank/DDBJ databases">
        <authorList>
            <person name="Rodrigo-Torres Lidia"/>
            <person name="Arahal R.David."/>
        </authorList>
    </citation>
    <scope>NUCLEOTIDE SEQUENCE [LARGE SCALE GENOMIC DNA]</scope>
    <source>
        <strain evidence="5">CECT 4801</strain>
    </source>
</reference>
<keyword evidence="3" id="KW-0472">Membrane</keyword>
<name>A0A0M6Y6K4_9HYPH</name>
<dbReference type="Gene3D" id="1.20.120.1760">
    <property type="match status" value="1"/>
</dbReference>
<dbReference type="InterPro" id="IPR000462">
    <property type="entry name" value="CDP-OH_P_trans"/>
</dbReference>
<dbReference type="STRING" id="187304.B0E33_05290"/>
<organism evidence="4 5">
    <name type="scientific">Roseibium aggregatum</name>
    <dbReference type="NCBI Taxonomy" id="187304"/>
    <lineage>
        <taxon>Bacteria</taxon>
        <taxon>Pseudomonadati</taxon>
        <taxon>Pseudomonadota</taxon>
        <taxon>Alphaproteobacteria</taxon>
        <taxon>Hyphomicrobiales</taxon>
        <taxon>Stappiaceae</taxon>
        <taxon>Roseibium</taxon>
    </lineage>
</organism>
<feature type="transmembrane region" description="Helical" evidence="3">
    <location>
        <begin position="197"/>
        <end position="216"/>
    </location>
</feature>
<feature type="transmembrane region" description="Helical" evidence="3">
    <location>
        <begin position="63"/>
        <end position="81"/>
    </location>
</feature>
<keyword evidence="3" id="KW-1133">Transmembrane helix</keyword>
<proteinExistence type="inferred from homology"/>
<keyword evidence="3" id="KW-0812">Transmembrane</keyword>
<protein>
    <submittedName>
        <fullName evidence="4">Inner membrane protein YnjF</fullName>
    </submittedName>
</protein>
<dbReference type="InterPro" id="IPR043130">
    <property type="entry name" value="CDP-OH_PTrfase_TM_dom"/>
</dbReference>
<evidence type="ECO:0000256" key="3">
    <source>
        <dbReference type="SAM" id="Phobius"/>
    </source>
</evidence>
<keyword evidence="5" id="KW-1185">Reference proteome</keyword>
<feature type="transmembrane region" description="Helical" evidence="3">
    <location>
        <begin position="169"/>
        <end position="191"/>
    </location>
</feature>
<dbReference type="PROSITE" id="PS00379">
    <property type="entry name" value="CDP_ALCOHOL_P_TRANSF"/>
    <property type="match status" value="1"/>
</dbReference>
<evidence type="ECO:0000313" key="5">
    <source>
        <dbReference type="Proteomes" id="UP000048926"/>
    </source>
</evidence>